<dbReference type="InterPro" id="IPR050903">
    <property type="entry name" value="Bact_Chemotaxis_MeTrfase"/>
</dbReference>
<dbReference type="Gene3D" id="1.10.155.10">
    <property type="entry name" value="Chemotaxis receptor methyltransferase CheR, N-terminal domain"/>
    <property type="match status" value="1"/>
</dbReference>
<name>A0A2N6JX94_FISMU</name>
<evidence type="ECO:0000256" key="5">
    <source>
        <dbReference type="ARBA" id="ARBA00022691"/>
    </source>
</evidence>
<dbReference type="InterPro" id="IPR022642">
    <property type="entry name" value="CheR_C"/>
</dbReference>
<dbReference type="PRINTS" id="PR00996">
    <property type="entry name" value="CHERMTFRASE"/>
</dbReference>
<dbReference type="PANTHER" id="PTHR24422">
    <property type="entry name" value="CHEMOTAXIS PROTEIN METHYLTRANSFERASE"/>
    <property type="match status" value="1"/>
</dbReference>
<dbReference type="InterPro" id="IPR029063">
    <property type="entry name" value="SAM-dependent_MTases_sf"/>
</dbReference>
<keyword evidence="4" id="KW-0808">Transferase</keyword>
<dbReference type="InterPro" id="IPR000780">
    <property type="entry name" value="CheR_MeTrfase"/>
</dbReference>
<evidence type="ECO:0000259" key="6">
    <source>
        <dbReference type="PROSITE" id="PS50123"/>
    </source>
</evidence>
<dbReference type="PROSITE" id="PS50123">
    <property type="entry name" value="CHER"/>
    <property type="match status" value="1"/>
</dbReference>
<evidence type="ECO:0000256" key="3">
    <source>
        <dbReference type="ARBA" id="ARBA00022603"/>
    </source>
</evidence>
<accession>A0A2N6JX94</accession>
<keyword evidence="5" id="KW-0949">S-adenosyl-L-methionine</keyword>
<gene>
    <name evidence="7" type="ORF">CEN44_23435</name>
</gene>
<evidence type="ECO:0000313" key="8">
    <source>
        <dbReference type="Proteomes" id="UP000235036"/>
    </source>
</evidence>
<dbReference type="GO" id="GO:0032259">
    <property type="term" value="P:methylation"/>
    <property type="evidence" value="ECO:0007669"/>
    <property type="project" value="UniProtKB-KW"/>
</dbReference>
<proteinExistence type="predicted"/>
<organism evidence="7 8">
    <name type="scientific">Fischerella muscicola CCMEE 5323</name>
    <dbReference type="NCBI Taxonomy" id="2019572"/>
    <lineage>
        <taxon>Bacteria</taxon>
        <taxon>Bacillati</taxon>
        <taxon>Cyanobacteriota</taxon>
        <taxon>Cyanophyceae</taxon>
        <taxon>Nostocales</taxon>
        <taxon>Hapalosiphonaceae</taxon>
        <taxon>Fischerella</taxon>
    </lineage>
</organism>
<dbReference type="SUPFAM" id="SSF53335">
    <property type="entry name" value="S-adenosyl-L-methionine-dependent methyltransferases"/>
    <property type="match status" value="1"/>
</dbReference>
<dbReference type="GO" id="GO:0008983">
    <property type="term" value="F:protein-glutamate O-methyltransferase activity"/>
    <property type="evidence" value="ECO:0007669"/>
    <property type="project" value="UniProtKB-EC"/>
</dbReference>
<dbReference type="EC" id="2.1.1.80" evidence="2"/>
<dbReference type="Gene3D" id="3.40.50.150">
    <property type="entry name" value="Vaccinia Virus protein VP39"/>
    <property type="match status" value="1"/>
</dbReference>
<dbReference type="Pfam" id="PF01739">
    <property type="entry name" value="CheR"/>
    <property type="match status" value="1"/>
</dbReference>
<keyword evidence="8" id="KW-1185">Reference proteome</keyword>
<evidence type="ECO:0000256" key="4">
    <source>
        <dbReference type="ARBA" id="ARBA00022679"/>
    </source>
</evidence>
<comment type="caution">
    <text evidence="7">The sequence shown here is derived from an EMBL/GenBank/DDBJ whole genome shotgun (WGS) entry which is preliminary data.</text>
</comment>
<reference evidence="7 8" key="1">
    <citation type="submission" date="2017-08" db="EMBL/GenBank/DDBJ databases">
        <title>Genomes of Fischerella (Mastigocladus) sp. strains.</title>
        <authorList>
            <person name="Miller S.R."/>
        </authorList>
    </citation>
    <scope>NUCLEOTIDE SEQUENCE [LARGE SCALE GENOMIC DNA]</scope>
    <source>
        <strain evidence="7 8">CCMEE 5323</strain>
    </source>
</reference>
<evidence type="ECO:0000256" key="1">
    <source>
        <dbReference type="ARBA" id="ARBA00001541"/>
    </source>
</evidence>
<dbReference type="Proteomes" id="UP000235036">
    <property type="component" value="Unassembled WGS sequence"/>
</dbReference>
<dbReference type="RefSeq" id="WP_016869512.1">
    <property type="nucleotide sequence ID" value="NZ_CAWNVR010000687.1"/>
</dbReference>
<protein>
    <recommendedName>
        <fullName evidence="2">protein-glutamate O-methyltransferase</fullName>
        <ecNumber evidence="2">2.1.1.80</ecNumber>
    </recommendedName>
</protein>
<evidence type="ECO:0000256" key="2">
    <source>
        <dbReference type="ARBA" id="ARBA00012534"/>
    </source>
</evidence>
<dbReference type="EMBL" id="NRQW01000554">
    <property type="protein sequence ID" value="PLZ84904.1"/>
    <property type="molecule type" value="Genomic_DNA"/>
</dbReference>
<dbReference type="PANTHER" id="PTHR24422:SF10">
    <property type="entry name" value="CHEMOTAXIS PROTEIN METHYLTRANSFERASE 2"/>
    <property type="match status" value="1"/>
</dbReference>
<feature type="domain" description="CheR-type methyltransferase" evidence="6">
    <location>
        <begin position="1"/>
        <end position="259"/>
    </location>
</feature>
<keyword evidence="3" id="KW-0489">Methyltransferase</keyword>
<dbReference type="InterPro" id="IPR036804">
    <property type="entry name" value="CheR_N_sf"/>
</dbReference>
<dbReference type="SMART" id="SM00138">
    <property type="entry name" value="MeTrc"/>
    <property type="match status" value="1"/>
</dbReference>
<comment type="catalytic activity">
    <reaction evidence="1">
        <text>L-glutamyl-[protein] + S-adenosyl-L-methionine = [protein]-L-glutamate 5-O-methyl ester + S-adenosyl-L-homocysteine</text>
        <dbReference type="Rhea" id="RHEA:24452"/>
        <dbReference type="Rhea" id="RHEA-COMP:10208"/>
        <dbReference type="Rhea" id="RHEA-COMP:10311"/>
        <dbReference type="ChEBI" id="CHEBI:29973"/>
        <dbReference type="ChEBI" id="CHEBI:57856"/>
        <dbReference type="ChEBI" id="CHEBI:59789"/>
        <dbReference type="ChEBI" id="CHEBI:82795"/>
        <dbReference type="EC" id="2.1.1.80"/>
    </reaction>
</comment>
<sequence length="283" mass="33660">MSEAETLSVELTEAFIRLITKHTGLKIRERERESLIQKIFLRMKALKILYPEIYYKVLASSTIYSYVEWQKFIAILTNTESYFFRDKEQFNLLRNHIIPEIIKRQYHSKTIRICSAGCSTGEEPYSLAILLKELIPKLEEWNLMILGLDINKEALKKAKQGIYTAWSLRSLDRKTIQQYFLYFNNKYYLDEQIKQMVKFQYTNLVTDLFIHPYSDFRDIDLILCRNVFIYLEPTVIAKIVEKFYYTLQPLGYLITGHTELCGQKLSNFQTKLFPESLVYIKNK</sequence>
<dbReference type="AlphaFoldDB" id="A0A2N6JX94"/>
<evidence type="ECO:0000313" key="7">
    <source>
        <dbReference type="EMBL" id="PLZ84904.1"/>
    </source>
</evidence>